<name>A0A7G9WDQ3_9FIRM</name>
<protein>
    <submittedName>
        <fullName evidence="8">GTP-binding protein</fullName>
    </submittedName>
</protein>
<dbReference type="InterPro" id="IPR027417">
    <property type="entry name" value="P-loop_NTPase"/>
</dbReference>
<dbReference type="GO" id="GO:0005737">
    <property type="term" value="C:cytoplasm"/>
    <property type="evidence" value="ECO:0007669"/>
    <property type="project" value="TreeGrafter"/>
</dbReference>
<evidence type="ECO:0000256" key="5">
    <source>
        <dbReference type="ARBA" id="ARBA00049117"/>
    </source>
</evidence>
<dbReference type="Pfam" id="PF02492">
    <property type="entry name" value="cobW"/>
    <property type="match status" value="1"/>
</dbReference>
<dbReference type="Proteomes" id="UP000516046">
    <property type="component" value="Chromosome"/>
</dbReference>
<dbReference type="Pfam" id="PF07683">
    <property type="entry name" value="CobW_C"/>
    <property type="match status" value="1"/>
</dbReference>
<evidence type="ECO:0000259" key="6">
    <source>
        <dbReference type="Pfam" id="PF02492"/>
    </source>
</evidence>
<dbReference type="Gene3D" id="3.40.50.300">
    <property type="entry name" value="P-loop containing nucleotide triphosphate hydrolases"/>
    <property type="match status" value="1"/>
</dbReference>
<dbReference type="InterPro" id="IPR036627">
    <property type="entry name" value="CobW-likC_sf"/>
</dbReference>
<reference evidence="8 9" key="1">
    <citation type="submission" date="2020-08" db="EMBL/GenBank/DDBJ databases">
        <authorList>
            <person name="Ren C."/>
            <person name="Gu Y."/>
            <person name="Xu Y."/>
        </authorList>
    </citation>
    <scope>NUCLEOTIDE SEQUENCE [LARGE SCALE GENOMIC DNA]</scope>
    <source>
        <strain evidence="8 9">LBM18003</strain>
    </source>
</reference>
<dbReference type="SUPFAM" id="SSF52540">
    <property type="entry name" value="P-loop containing nucleoside triphosphate hydrolases"/>
    <property type="match status" value="1"/>
</dbReference>
<comment type="catalytic activity">
    <reaction evidence="5">
        <text>GTP + H2O = GDP + phosphate + H(+)</text>
        <dbReference type="Rhea" id="RHEA:19669"/>
        <dbReference type="ChEBI" id="CHEBI:15377"/>
        <dbReference type="ChEBI" id="CHEBI:15378"/>
        <dbReference type="ChEBI" id="CHEBI:37565"/>
        <dbReference type="ChEBI" id="CHEBI:43474"/>
        <dbReference type="ChEBI" id="CHEBI:58189"/>
    </reaction>
    <physiologicalReaction direction="left-to-right" evidence="5">
        <dbReference type="Rhea" id="RHEA:19670"/>
    </physiologicalReaction>
</comment>
<evidence type="ECO:0000256" key="1">
    <source>
        <dbReference type="ARBA" id="ARBA00022741"/>
    </source>
</evidence>
<feature type="domain" description="CobW C-terminal" evidence="7">
    <location>
        <begin position="223"/>
        <end position="304"/>
    </location>
</feature>
<dbReference type="InterPro" id="IPR003495">
    <property type="entry name" value="CobW/HypB/UreG_nucleotide-bd"/>
</dbReference>
<dbReference type="RefSeq" id="WP_212505882.1">
    <property type="nucleotide sequence ID" value="NZ_CP060696.1"/>
</dbReference>
<dbReference type="GO" id="GO:0000166">
    <property type="term" value="F:nucleotide binding"/>
    <property type="evidence" value="ECO:0007669"/>
    <property type="project" value="UniProtKB-KW"/>
</dbReference>
<feature type="domain" description="CobW/HypB/UreG nucleotide-binding" evidence="6">
    <location>
        <begin position="5"/>
        <end position="177"/>
    </location>
</feature>
<dbReference type="Gene3D" id="3.30.1220.10">
    <property type="entry name" value="CobW-like, C-terminal domain"/>
    <property type="match status" value="1"/>
</dbReference>
<gene>
    <name evidence="8" type="ORF">H6X83_07455</name>
</gene>
<dbReference type="PANTHER" id="PTHR13748">
    <property type="entry name" value="COBW-RELATED"/>
    <property type="match status" value="1"/>
</dbReference>
<evidence type="ECO:0000256" key="4">
    <source>
        <dbReference type="ARBA" id="ARBA00034320"/>
    </source>
</evidence>
<dbReference type="SUPFAM" id="SSF90002">
    <property type="entry name" value="Hypothetical protein YjiA, C-terminal domain"/>
    <property type="match status" value="1"/>
</dbReference>
<keyword evidence="2" id="KW-0378">Hydrolase</keyword>
<dbReference type="InterPro" id="IPR051316">
    <property type="entry name" value="Zinc-reg_GTPase_activator"/>
</dbReference>
<evidence type="ECO:0000256" key="2">
    <source>
        <dbReference type="ARBA" id="ARBA00022801"/>
    </source>
</evidence>
<dbReference type="AlphaFoldDB" id="A0A7G9WDQ3"/>
<evidence type="ECO:0000313" key="9">
    <source>
        <dbReference type="Proteomes" id="UP000516046"/>
    </source>
</evidence>
<dbReference type="CDD" id="cd03112">
    <property type="entry name" value="CobW-like"/>
    <property type="match status" value="1"/>
</dbReference>
<proteinExistence type="inferred from homology"/>
<evidence type="ECO:0000259" key="7">
    <source>
        <dbReference type="Pfam" id="PF07683"/>
    </source>
</evidence>
<evidence type="ECO:0000313" key="8">
    <source>
        <dbReference type="EMBL" id="QNO16815.1"/>
    </source>
</evidence>
<dbReference type="PANTHER" id="PTHR13748:SF62">
    <property type="entry name" value="COBW DOMAIN-CONTAINING PROTEIN"/>
    <property type="match status" value="1"/>
</dbReference>
<dbReference type="InterPro" id="IPR011629">
    <property type="entry name" value="CobW-like_C"/>
</dbReference>
<sequence length="307" mass="33918">MTNLYLISGFLGAGKTTLIQKLLKEHFSGSKTALIENDFGEISIDAAILRSGSVKVREINSGCICCSLSGDFTKALEELLCELKPENVLIEPSGVGELSDIEKSCRSPKIASLAVIRQKITVVDVQRCHMYLENFGEFFEDQIHCADTVILSHLTQSPETICSAEHLVRTLNPHVRILSTPLTELTAEKILGTSASNETDCCTHHHGCTPEHCTCGSRAEDAFQTVTVHTKHEFTKKELEACFAELEVQSSQVLRAKGIVRGKRKFFELQYVPKSLEIKNCKAEGSAICIIGRNLPAEKFREIFCGE</sequence>
<accession>A0A7G9WDQ3</accession>
<evidence type="ECO:0000256" key="3">
    <source>
        <dbReference type="ARBA" id="ARBA00023186"/>
    </source>
</evidence>
<dbReference type="GO" id="GO:0016787">
    <property type="term" value="F:hydrolase activity"/>
    <property type="evidence" value="ECO:0007669"/>
    <property type="project" value="UniProtKB-KW"/>
</dbReference>
<organism evidence="8 9">
    <name type="scientific">Caproicibacterium amylolyticum</name>
    <dbReference type="NCBI Taxonomy" id="2766537"/>
    <lineage>
        <taxon>Bacteria</taxon>
        <taxon>Bacillati</taxon>
        <taxon>Bacillota</taxon>
        <taxon>Clostridia</taxon>
        <taxon>Eubacteriales</taxon>
        <taxon>Oscillospiraceae</taxon>
        <taxon>Caproicibacterium</taxon>
    </lineage>
</organism>
<keyword evidence="1" id="KW-0547">Nucleotide-binding</keyword>
<comment type="similarity">
    <text evidence="4">Belongs to the SIMIBI class G3E GTPase family. ZNG1 subfamily.</text>
</comment>
<dbReference type="KEGG" id="caml:H6X83_07455"/>
<keyword evidence="3" id="KW-0143">Chaperone</keyword>
<dbReference type="EMBL" id="CP060696">
    <property type="protein sequence ID" value="QNO16815.1"/>
    <property type="molecule type" value="Genomic_DNA"/>
</dbReference>
<keyword evidence="9" id="KW-1185">Reference proteome</keyword>